<evidence type="ECO:0000313" key="6">
    <source>
        <dbReference type="Proteomes" id="UP000824201"/>
    </source>
</evidence>
<dbReference type="SUPFAM" id="SSF55594">
    <property type="entry name" value="HPr-like"/>
    <property type="match status" value="1"/>
</dbReference>
<evidence type="ECO:0000313" key="5">
    <source>
        <dbReference type="EMBL" id="HIR89030.1"/>
    </source>
</evidence>
<dbReference type="Pfam" id="PF00381">
    <property type="entry name" value="PTS-HPr"/>
    <property type="match status" value="1"/>
</dbReference>
<proteinExistence type="predicted"/>
<dbReference type="CDD" id="cd00367">
    <property type="entry name" value="PTS-HPr_like"/>
    <property type="match status" value="1"/>
</dbReference>
<dbReference type="PANTHER" id="PTHR33705">
    <property type="entry name" value="PHOSPHOCARRIER PROTEIN HPR"/>
    <property type="match status" value="1"/>
</dbReference>
<reference evidence="5" key="1">
    <citation type="submission" date="2020-10" db="EMBL/GenBank/DDBJ databases">
        <authorList>
            <person name="Gilroy R."/>
        </authorList>
    </citation>
    <scope>NUCLEOTIDE SEQUENCE</scope>
    <source>
        <strain evidence="5">ChiW13-3771</strain>
    </source>
</reference>
<evidence type="ECO:0000256" key="2">
    <source>
        <dbReference type="ARBA" id="ARBA00022490"/>
    </source>
</evidence>
<dbReference type="PRINTS" id="PR00107">
    <property type="entry name" value="PHOSPHOCPHPR"/>
</dbReference>
<accession>A0A9D1EF47</accession>
<dbReference type="InterPro" id="IPR000032">
    <property type="entry name" value="HPr-like"/>
</dbReference>
<evidence type="ECO:0000256" key="3">
    <source>
        <dbReference type="ARBA" id="ARBA00022683"/>
    </source>
</evidence>
<sequence length="87" mass="8957">MVSKTLTVKNPSGLHLRPAGVLAKAAGKCASDVTILYNDKTIACKSVLNIMAAGIKTGSEIVLQCDGPTEAEDLATLTELIESGLGE</sequence>
<gene>
    <name evidence="5" type="ORF">IAC96_08785</name>
</gene>
<dbReference type="NCBIfam" id="TIGR01003">
    <property type="entry name" value="PTS_HPr_family"/>
    <property type="match status" value="1"/>
</dbReference>
<dbReference type="Proteomes" id="UP000824201">
    <property type="component" value="Unassembled WGS sequence"/>
</dbReference>
<feature type="domain" description="HPr" evidence="4">
    <location>
        <begin position="1"/>
        <end position="87"/>
    </location>
</feature>
<dbReference type="Gene3D" id="3.30.1340.10">
    <property type="entry name" value="HPr-like"/>
    <property type="match status" value="1"/>
</dbReference>
<dbReference type="PANTHER" id="PTHR33705:SF2">
    <property type="entry name" value="PHOSPHOCARRIER PROTEIN NPR"/>
    <property type="match status" value="1"/>
</dbReference>
<dbReference type="GO" id="GO:0009401">
    <property type="term" value="P:phosphoenolpyruvate-dependent sugar phosphotransferase system"/>
    <property type="evidence" value="ECO:0007669"/>
    <property type="project" value="UniProtKB-KW"/>
</dbReference>
<dbReference type="EMBL" id="DVHN01000113">
    <property type="protein sequence ID" value="HIR89030.1"/>
    <property type="molecule type" value="Genomic_DNA"/>
</dbReference>
<dbReference type="PROSITE" id="PS51350">
    <property type="entry name" value="PTS_HPR_DOM"/>
    <property type="match status" value="1"/>
</dbReference>
<dbReference type="GO" id="GO:0005737">
    <property type="term" value="C:cytoplasm"/>
    <property type="evidence" value="ECO:0007669"/>
    <property type="project" value="UniProtKB-SubCell"/>
</dbReference>
<dbReference type="InterPro" id="IPR035895">
    <property type="entry name" value="HPr-like_sf"/>
</dbReference>
<reference evidence="5" key="2">
    <citation type="journal article" date="2021" name="PeerJ">
        <title>Extensive microbial diversity within the chicken gut microbiome revealed by metagenomics and culture.</title>
        <authorList>
            <person name="Gilroy R."/>
            <person name="Ravi A."/>
            <person name="Getino M."/>
            <person name="Pursley I."/>
            <person name="Horton D.L."/>
            <person name="Alikhan N.F."/>
            <person name="Baker D."/>
            <person name="Gharbi K."/>
            <person name="Hall N."/>
            <person name="Watson M."/>
            <person name="Adriaenssens E.M."/>
            <person name="Foster-Nyarko E."/>
            <person name="Jarju S."/>
            <person name="Secka A."/>
            <person name="Antonio M."/>
            <person name="Oren A."/>
            <person name="Chaudhuri R.R."/>
            <person name="La Ragione R."/>
            <person name="Hildebrand F."/>
            <person name="Pallen M.J."/>
        </authorList>
    </citation>
    <scope>NUCLEOTIDE SEQUENCE</scope>
    <source>
        <strain evidence="5">ChiW13-3771</strain>
    </source>
</reference>
<evidence type="ECO:0000256" key="1">
    <source>
        <dbReference type="ARBA" id="ARBA00004496"/>
    </source>
</evidence>
<evidence type="ECO:0000259" key="4">
    <source>
        <dbReference type="PROSITE" id="PS51350"/>
    </source>
</evidence>
<dbReference type="InterPro" id="IPR050399">
    <property type="entry name" value="HPr"/>
</dbReference>
<organism evidence="5 6">
    <name type="scientific">Candidatus Fimimorpha faecalis</name>
    <dbReference type="NCBI Taxonomy" id="2840824"/>
    <lineage>
        <taxon>Bacteria</taxon>
        <taxon>Bacillati</taxon>
        <taxon>Bacillota</taxon>
        <taxon>Clostridia</taxon>
        <taxon>Eubacteriales</taxon>
        <taxon>Candidatus Fimimorpha</taxon>
    </lineage>
</organism>
<protein>
    <submittedName>
        <fullName evidence="5">HPr family phosphocarrier protein</fullName>
    </submittedName>
</protein>
<keyword evidence="2" id="KW-0963">Cytoplasm</keyword>
<dbReference type="AlphaFoldDB" id="A0A9D1EF47"/>
<comment type="subcellular location">
    <subcellularLocation>
        <location evidence="1">Cytoplasm</location>
    </subcellularLocation>
</comment>
<comment type="caution">
    <text evidence="5">The sequence shown here is derived from an EMBL/GenBank/DDBJ whole genome shotgun (WGS) entry which is preliminary data.</text>
</comment>
<keyword evidence="3" id="KW-0598">Phosphotransferase system</keyword>
<name>A0A9D1EF47_9FIRM</name>